<proteinExistence type="predicted"/>
<dbReference type="OrthoDB" id="6328726at2759"/>
<dbReference type="EMBL" id="UPTC01004143">
    <property type="protein sequence ID" value="VBB34807.1"/>
    <property type="molecule type" value="Genomic_DNA"/>
</dbReference>
<feature type="non-terminal residue" evidence="1">
    <location>
        <position position="1"/>
    </location>
</feature>
<gene>
    <name evidence="1" type="ORF">NAV_LOCUS9598</name>
</gene>
<reference evidence="1 2" key="1">
    <citation type="submission" date="2018-08" db="EMBL/GenBank/DDBJ databases">
        <authorList>
            <person name="Laetsch R D."/>
            <person name="Stevens L."/>
            <person name="Kumar S."/>
            <person name="Blaxter L. M."/>
        </authorList>
    </citation>
    <scope>NUCLEOTIDE SEQUENCE [LARGE SCALE GENOMIC DNA]</scope>
</reference>
<evidence type="ECO:0000313" key="2">
    <source>
        <dbReference type="Proteomes" id="UP000276991"/>
    </source>
</evidence>
<keyword evidence="2" id="KW-1185">Reference proteome</keyword>
<evidence type="ECO:0000313" key="1">
    <source>
        <dbReference type="EMBL" id="VBB34807.1"/>
    </source>
</evidence>
<evidence type="ECO:0008006" key="3">
    <source>
        <dbReference type="Google" id="ProtNLM"/>
    </source>
</evidence>
<organism evidence="1 2">
    <name type="scientific">Acanthocheilonema viteae</name>
    <name type="common">Filarial nematode worm</name>
    <name type="synonym">Dipetalonema viteae</name>
    <dbReference type="NCBI Taxonomy" id="6277"/>
    <lineage>
        <taxon>Eukaryota</taxon>
        <taxon>Metazoa</taxon>
        <taxon>Ecdysozoa</taxon>
        <taxon>Nematoda</taxon>
        <taxon>Chromadorea</taxon>
        <taxon>Rhabditida</taxon>
        <taxon>Spirurina</taxon>
        <taxon>Spiruromorpha</taxon>
        <taxon>Filarioidea</taxon>
        <taxon>Onchocercidae</taxon>
        <taxon>Acanthocheilonema</taxon>
    </lineage>
</organism>
<accession>A0A498SME8</accession>
<dbReference type="AlphaFoldDB" id="A0A498SME8"/>
<name>A0A498SME8_ACAVI</name>
<dbReference type="Proteomes" id="UP000276991">
    <property type="component" value="Unassembled WGS sequence"/>
</dbReference>
<protein>
    <recommendedName>
        <fullName evidence="3">Spaetzle domain-containing protein</fullName>
    </recommendedName>
</protein>
<sequence length="181" mass="21558">FAESTYETILETVFTNSSDLFSNESFPKFSIDKDMRKSISEQCAREEKIHSLYKFVQSRVGDILPKPWLLKHLKSCHPPNQNTEKINQPLCRREKTIVYLNSEYEEYVPSSYVEIRCKNLADYERNEGRTNMTEQTCLKVFRCVQQYEDLHFARRTTRDRYWSSFTIPEVPRSCECMRPVI</sequence>